<reference evidence="1 2" key="1">
    <citation type="journal article" date="2022" name="DNA Res.">
        <title>Chromosomal-level genome assembly of the orchid tree Bauhinia variegata (Leguminosae; Cercidoideae) supports the allotetraploid origin hypothesis of Bauhinia.</title>
        <authorList>
            <person name="Zhong Y."/>
            <person name="Chen Y."/>
            <person name="Zheng D."/>
            <person name="Pang J."/>
            <person name="Liu Y."/>
            <person name="Luo S."/>
            <person name="Meng S."/>
            <person name="Qian L."/>
            <person name="Wei D."/>
            <person name="Dai S."/>
            <person name="Zhou R."/>
        </authorList>
    </citation>
    <scope>NUCLEOTIDE SEQUENCE [LARGE SCALE GENOMIC DNA]</scope>
    <source>
        <strain evidence="1">BV-YZ2020</strain>
    </source>
</reference>
<keyword evidence="2" id="KW-1185">Reference proteome</keyword>
<gene>
    <name evidence="1" type="ORF">L6164_027652</name>
</gene>
<evidence type="ECO:0000313" key="2">
    <source>
        <dbReference type="Proteomes" id="UP000828941"/>
    </source>
</evidence>
<comment type="caution">
    <text evidence="1">The sequence shown here is derived from an EMBL/GenBank/DDBJ whole genome shotgun (WGS) entry which is preliminary data.</text>
</comment>
<dbReference type="EMBL" id="CM039436">
    <property type="protein sequence ID" value="KAI4314776.1"/>
    <property type="molecule type" value="Genomic_DNA"/>
</dbReference>
<proteinExistence type="predicted"/>
<accession>A0ACB9LTT4</accession>
<dbReference type="Proteomes" id="UP000828941">
    <property type="component" value="Chromosome 11"/>
</dbReference>
<protein>
    <submittedName>
        <fullName evidence="1">Uncharacterized protein</fullName>
    </submittedName>
</protein>
<organism evidence="1 2">
    <name type="scientific">Bauhinia variegata</name>
    <name type="common">Purple orchid tree</name>
    <name type="synonym">Phanera variegata</name>
    <dbReference type="NCBI Taxonomy" id="167791"/>
    <lineage>
        <taxon>Eukaryota</taxon>
        <taxon>Viridiplantae</taxon>
        <taxon>Streptophyta</taxon>
        <taxon>Embryophyta</taxon>
        <taxon>Tracheophyta</taxon>
        <taxon>Spermatophyta</taxon>
        <taxon>Magnoliopsida</taxon>
        <taxon>eudicotyledons</taxon>
        <taxon>Gunneridae</taxon>
        <taxon>Pentapetalae</taxon>
        <taxon>rosids</taxon>
        <taxon>fabids</taxon>
        <taxon>Fabales</taxon>
        <taxon>Fabaceae</taxon>
        <taxon>Cercidoideae</taxon>
        <taxon>Cercideae</taxon>
        <taxon>Bauhiniinae</taxon>
        <taxon>Bauhinia</taxon>
    </lineage>
</organism>
<sequence length="1090" mass="123581">MGSIAGDEAMQGLNGHQEKIYVSVRMRPLNEKEIARNDVSDWECINDTTIIYRNNLSASDRSLYPTAYTFDRVFRNNCSTRQVYEEAARDVALSALSGINASIFAYGQTSSGKTFTMSGITEYTVADIYDYIEKHKERKFVLKFSAIEIYNESVRDLLSSDSSPLRLLDDPERGTVVEKLIEETLMDWSHFIELISFCEAQRQIGETSLNEASSRSHQILRLTIESSAREFLGNDKSSSLAASVNFVDLAGSERASQTLSAGARLKEGCHINRSLLTLGTVIRKLSKGRNGHIPFRDSKLTRILQSSLGGNARTAIICTLSPARSHVEQTRNTLLFASCAKEVSTNAQVNVVMSDKALVKQLQREVARLENELRNSGSVSLTADFAALLREKDIQIEKLKREVAELVLQRDLPQSQIKDMLQVARDDLSSESLDPQYPKLRVCSSWDFENQALKAPKILGFRSQDSVRSFDASQYSDGQSFSSDENLFQLPDFEKNLPHRKYSSQLSVSVRSDLDQEQIGEQHPGNLEDLCKEVRCIEKNLPRRNSSPPLSVIVRNDLDQDQIEEQHPENLEEEVRCIEKNLPHRNSSSTLSVIVSSDLNQEQIEEQHTENLGDLCKEVRYVENNLSRRNSSPLLSVTLRSDLNQEQIEEQHPENLEYLCKEVRCIDSKDLTTNRYTHSDMIHLSPNHYTDSNASSPRANAATSELTIVENRDSKDLGSSMLKECEKPNSFLQLLDVLSLVKNSPCESGYNVSSSRRSLKLTRTRSCKASLMRNLSSDWFDLEEMIENTPPTGIEKEFTGRPEGFQRKSYTLKYNANAERLFENGSENSVESAVDEHKVQNVKTSTDKENNGNDALALERNEKADLESVKQLATHGVSETELKPVKHAKSLKDVGLDPMQSDGETPDWPSEFKNLQGEIIQLWHACNVSLVHRTYFFLLFKGDPSDSIYMEVELRRLSFLQKTFSQGDQTVEDGRTLTSSSSMRYLRRERQMLSKQMQRRLSKTERENLYKEWGIKLNSKHRSLQLALRLWSETENMNHIRESAAIVVNLVGPIGPDQAMKEMFGLNFTPRCSSSKRRSFGWTASMKHIL</sequence>
<evidence type="ECO:0000313" key="1">
    <source>
        <dbReference type="EMBL" id="KAI4314776.1"/>
    </source>
</evidence>
<name>A0ACB9LTT4_BAUVA</name>